<keyword evidence="3" id="KW-1185">Reference proteome</keyword>
<dbReference type="Proteomes" id="UP000468735">
    <property type="component" value="Unassembled WGS sequence"/>
</dbReference>
<comment type="caution">
    <text evidence="2">The sequence shown here is derived from an EMBL/GenBank/DDBJ whole genome shotgun (WGS) entry which is preliminary data.</text>
</comment>
<evidence type="ECO:0000313" key="2">
    <source>
        <dbReference type="EMBL" id="KAB2346390.1"/>
    </source>
</evidence>
<name>A0A6H9YYH3_9ACTN</name>
<gene>
    <name evidence="2" type="ORF">F8566_23240</name>
</gene>
<evidence type="ECO:0008006" key="4">
    <source>
        <dbReference type="Google" id="ProtNLM"/>
    </source>
</evidence>
<protein>
    <recommendedName>
        <fullName evidence="4">HEAT repeat domain-containing protein</fullName>
    </recommendedName>
</protein>
<evidence type="ECO:0000256" key="1">
    <source>
        <dbReference type="SAM" id="MobiDB-lite"/>
    </source>
</evidence>
<dbReference type="OrthoDB" id="292843at2"/>
<dbReference type="RefSeq" id="WP_151563270.1">
    <property type="nucleotide sequence ID" value="NZ_WBMT01000011.1"/>
</dbReference>
<feature type="region of interest" description="Disordered" evidence="1">
    <location>
        <begin position="242"/>
        <end position="271"/>
    </location>
</feature>
<sequence length="271" mass="29293">MIDWARLQGVYGPAHDVPTLLQAAGNGAKEAWDELWIQLWHQGNTCDAGIAALPALASLAQHTNRAVRFPAIELAGEIVGAGLREGRPLEKMKELHQPVAMLSALADGWLSERPAGYRVCFRAKLALDGFPVLSDVLDDFLDFCCDVSCPQCSDKVSIVIGDFGCYSSIRDWNLGDVHPIPLRPAAPDDLQDAAQGLHHAAIRDEQPRLAWGLRHVFGDAECGTCDTAFSVLSALEAKRSPSTEFQENAGAATAPAGHDEGKNRHWPAPPF</sequence>
<reference evidence="2 3" key="1">
    <citation type="submission" date="2019-09" db="EMBL/GenBank/DDBJ databases">
        <title>Actinomadura physcomitrii sp. nov., a novel actinomycete isolated from moss [Physcomitrium sphaericum (Ludw) Fuernr].</title>
        <authorList>
            <person name="Zhuang X."/>
            <person name="Liu C."/>
        </authorList>
    </citation>
    <scope>NUCLEOTIDE SEQUENCE [LARGE SCALE GENOMIC DNA]</scope>
    <source>
        <strain evidence="2 3">HMC1</strain>
    </source>
</reference>
<accession>A0A6H9YYH3</accession>
<dbReference type="EMBL" id="WBMT01000011">
    <property type="protein sequence ID" value="KAB2346390.1"/>
    <property type="molecule type" value="Genomic_DNA"/>
</dbReference>
<dbReference type="AlphaFoldDB" id="A0A6H9YYH3"/>
<evidence type="ECO:0000313" key="3">
    <source>
        <dbReference type="Proteomes" id="UP000468735"/>
    </source>
</evidence>
<organism evidence="2 3">
    <name type="scientific">Actinomadura rudentiformis</name>
    <dbReference type="NCBI Taxonomy" id="359158"/>
    <lineage>
        <taxon>Bacteria</taxon>
        <taxon>Bacillati</taxon>
        <taxon>Actinomycetota</taxon>
        <taxon>Actinomycetes</taxon>
        <taxon>Streptosporangiales</taxon>
        <taxon>Thermomonosporaceae</taxon>
        <taxon>Actinomadura</taxon>
    </lineage>
</organism>
<proteinExistence type="predicted"/>